<sequence>MTSTDGGGDDVAIQDEYLRANFDIEAHAQKLLEGGAAIGDQLAVLSANAAQLDKQLKKQITSHHGKLLTQATSIESLESILETLTHHISALKSGAERISNKTFELFDKTETQTLQLSRMHETCNLLRALIRIIQLGNRLQAAGRDMVKTSQVVNEMTEIVAEMDLHGISIVEKDLAHLPIAAKELKTEARSTLMQGLRSQHHAVVGNALLVLSNMKCLDTEMTSFFSSLSEEIDRALGSLGKGATGDSAPAKKSAGPGAAAGSQNATPSSVLVRANLWTDVQRLVDTLLSACSQMDVICAVLLKKKHALTHRPLAEQLTLSLSDLCHSFWKGVGDAMAKRLTRLTGLVKQTLESEYPKFLRLFSDVFSRLAGNAAAETVYDARRAEWAACVRTGLSALETAYLSKSVSRLFDSVNLGFGADNAPTDEEIDQVGKIVTSELDVALFDPTLCTNIGVNVAKTIKLFAVKCEQLLSTDGDASQVIGRPSPGQRRNVAVVNALYKLRSLIGLQVTRQRHSAEIVDNVMKACEQLTALMKTAVEPLMQSIEDAVAAIIDTMHQEDFSFGVSTSHDGQGQQCSLYMRELQGFVARVTQDHLSAFACKELVHNQGALVARKACRLFILHATLVRPVGDGGRLRLAADFAQMELAVSPLCVSLSADLGPEYATLRAVRPLLFQRPAEIAVSEALGRQLPYWLAIHLLISLSPPELLSPHVSAGWSVARYTEWFEEHPSDAERLQFLRGTCEAYAMSVAAQNKTEYVDTYPLLLDLLKRGAESINVAASSGGH</sequence>
<dbReference type="PANTHER" id="PTHR13228">
    <property type="entry name" value="CONSERVED OLIGOMERIC GOLGI COMPLEX COMPONENT 5"/>
    <property type="match status" value="1"/>
</dbReference>
<dbReference type="Proteomes" id="UP000887566">
    <property type="component" value="Unplaced"/>
</dbReference>
<evidence type="ECO:0000256" key="2">
    <source>
        <dbReference type="ARBA" id="ARBA00020974"/>
    </source>
</evidence>
<comment type="subcellular location">
    <subcellularLocation>
        <location evidence="1">Golgi apparatus membrane</location>
        <topology evidence="1">Peripheral membrane protein</topology>
    </subcellularLocation>
</comment>
<evidence type="ECO:0000256" key="4">
    <source>
        <dbReference type="ARBA" id="ARBA00023136"/>
    </source>
</evidence>
<evidence type="ECO:0000256" key="1">
    <source>
        <dbReference type="ARBA" id="ARBA00004395"/>
    </source>
</evidence>
<evidence type="ECO:0000259" key="7">
    <source>
        <dbReference type="Pfam" id="PF20649"/>
    </source>
</evidence>
<feature type="domain" description="Conserved oligomeric Golgi complex subunit 5 N-terminal" evidence="6">
    <location>
        <begin position="16"/>
        <end position="139"/>
    </location>
</feature>
<proteinExistence type="predicted"/>
<feature type="domain" description="Conserved oligomeric Golgi complex subunit 5 helical" evidence="7">
    <location>
        <begin position="165"/>
        <end position="367"/>
    </location>
</feature>
<keyword evidence="4" id="KW-0472">Membrane</keyword>
<organism evidence="8 9">
    <name type="scientific">Plectus sambesii</name>
    <dbReference type="NCBI Taxonomy" id="2011161"/>
    <lineage>
        <taxon>Eukaryota</taxon>
        <taxon>Metazoa</taxon>
        <taxon>Ecdysozoa</taxon>
        <taxon>Nematoda</taxon>
        <taxon>Chromadorea</taxon>
        <taxon>Plectida</taxon>
        <taxon>Plectina</taxon>
        <taxon>Plectoidea</taxon>
        <taxon>Plectidae</taxon>
        <taxon>Plectus</taxon>
    </lineage>
</organism>
<accession>A0A914W6Q3</accession>
<dbReference type="WBParaSite" id="PSAMB.scaffold3394size18462.g21331.t1">
    <property type="protein sequence ID" value="PSAMB.scaffold3394size18462.g21331.t1"/>
    <property type="gene ID" value="PSAMB.scaffold3394size18462.g21331"/>
</dbReference>
<dbReference type="InterPro" id="IPR048485">
    <property type="entry name" value="COG5_helical"/>
</dbReference>
<dbReference type="GO" id="GO:0006891">
    <property type="term" value="P:intra-Golgi vesicle-mediated transport"/>
    <property type="evidence" value="ECO:0007669"/>
    <property type="project" value="InterPro"/>
</dbReference>
<feature type="compositionally biased region" description="Low complexity" evidence="5">
    <location>
        <begin position="248"/>
        <end position="263"/>
    </location>
</feature>
<protein>
    <recommendedName>
        <fullName evidence="2">Conserved oligomeric Golgi complex subunit 5</fullName>
    </recommendedName>
</protein>
<dbReference type="GO" id="GO:0017119">
    <property type="term" value="C:Golgi transport complex"/>
    <property type="evidence" value="ECO:0007669"/>
    <property type="project" value="InterPro"/>
</dbReference>
<dbReference type="Pfam" id="PF10392">
    <property type="entry name" value="COG5_N"/>
    <property type="match status" value="1"/>
</dbReference>
<evidence type="ECO:0000256" key="3">
    <source>
        <dbReference type="ARBA" id="ARBA00023034"/>
    </source>
</evidence>
<name>A0A914W6Q3_9BILA</name>
<dbReference type="InterPro" id="IPR019465">
    <property type="entry name" value="Cog5"/>
</dbReference>
<dbReference type="GO" id="GO:0000139">
    <property type="term" value="C:Golgi membrane"/>
    <property type="evidence" value="ECO:0007669"/>
    <property type="project" value="UniProtKB-SubCell"/>
</dbReference>
<reference evidence="9" key="1">
    <citation type="submission" date="2022-11" db="UniProtKB">
        <authorList>
            <consortium name="WormBaseParasite"/>
        </authorList>
    </citation>
    <scope>IDENTIFICATION</scope>
</reference>
<dbReference type="PANTHER" id="PTHR13228:SF3">
    <property type="entry name" value="CONSERVED OLIGOMERIC GOLGI COMPLEX SUBUNIT 5"/>
    <property type="match status" value="1"/>
</dbReference>
<feature type="region of interest" description="Disordered" evidence="5">
    <location>
        <begin position="244"/>
        <end position="265"/>
    </location>
</feature>
<evidence type="ECO:0000259" key="6">
    <source>
        <dbReference type="Pfam" id="PF10392"/>
    </source>
</evidence>
<dbReference type="Pfam" id="PF20649">
    <property type="entry name" value="COG5_C"/>
    <property type="match status" value="1"/>
</dbReference>
<evidence type="ECO:0000256" key="5">
    <source>
        <dbReference type="SAM" id="MobiDB-lite"/>
    </source>
</evidence>
<evidence type="ECO:0000313" key="8">
    <source>
        <dbReference type="Proteomes" id="UP000887566"/>
    </source>
</evidence>
<keyword evidence="3" id="KW-0333">Golgi apparatus</keyword>
<keyword evidence="8" id="KW-1185">Reference proteome</keyword>
<evidence type="ECO:0000313" key="9">
    <source>
        <dbReference type="WBParaSite" id="PSAMB.scaffold3394size18462.g21331.t1"/>
    </source>
</evidence>
<dbReference type="InterPro" id="IPR049176">
    <property type="entry name" value="COG5_N"/>
</dbReference>
<dbReference type="AlphaFoldDB" id="A0A914W6Q3"/>